<dbReference type="WBParaSite" id="HCON_00141880-00001">
    <property type="protein sequence ID" value="HCON_00141880-00001"/>
    <property type="gene ID" value="HCON_00141880"/>
</dbReference>
<protein>
    <submittedName>
        <fullName evidence="3">Secreted protein</fullName>
    </submittedName>
</protein>
<dbReference type="AlphaFoldDB" id="A0A7I4YUF1"/>
<name>A0A7I4YUF1_HAECO</name>
<accession>A0A7I4YUF1</accession>
<dbReference type="Proteomes" id="UP000025227">
    <property type="component" value="Unplaced"/>
</dbReference>
<evidence type="ECO:0000313" key="3">
    <source>
        <dbReference type="WBParaSite" id="HCON_00141880-00001"/>
    </source>
</evidence>
<feature type="chain" id="PRO_5029791320" evidence="1">
    <location>
        <begin position="17"/>
        <end position="209"/>
    </location>
</feature>
<feature type="signal peptide" evidence="1">
    <location>
        <begin position="1"/>
        <end position="16"/>
    </location>
</feature>
<evidence type="ECO:0000256" key="1">
    <source>
        <dbReference type="SAM" id="SignalP"/>
    </source>
</evidence>
<keyword evidence="1" id="KW-0732">Signal</keyword>
<reference evidence="3" key="1">
    <citation type="submission" date="2020-12" db="UniProtKB">
        <authorList>
            <consortium name="WormBaseParasite"/>
        </authorList>
    </citation>
    <scope>IDENTIFICATION</scope>
    <source>
        <strain evidence="3">MHco3</strain>
    </source>
</reference>
<proteinExistence type="predicted"/>
<organism evidence="2 3">
    <name type="scientific">Haemonchus contortus</name>
    <name type="common">Barber pole worm</name>
    <dbReference type="NCBI Taxonomy" id="6289"/>
    <lineage>
        <taxon>Eukaryota</taxon>
        <taxon>Metazoa</taxon>
        <taxon>Ecdysozoa</taxon>
        <taxon>Nematoda</taxon>
        <taxon>Chromadorea</taxon>
        <taxon>Rhabditida</taxon>
        <taxon>Rhabditina</taxon>
        <taxon>Rhabditomorpha</taxon>
        <taxon>Strongyloidea</taxon>
        <taxon>Trichostrongylidae</taxon>
        <taxon>Haemonchus</taxon>
    </lineage>
</organism>
<keyword evidence="2" id="KW-1185">Reference proteome</keyword>
<dbReference type="OrthoDB" id="5874582at2759"/>
<sequence length="209" mass="23174">MGTLFAAASAALAAQAVLMDDRQTHEVVAFVPSMTALPLRLQIELHNMTSESGWSRRRPVDVWITNSSMVARTTIARTSLNFTGQVLKVELHSEPRTHRAVYRAIERYGSVDRNTQCVSARLCPTTSGTEPLFEVFAIQNLFGNIPINAPSMANEILNMVYGSTRRRSMEATAPSRPPSVTTIVIVLLHFIFGTTRPARYNLDVNIVRS</sequence>
<evidence type="ECO:0000313" key="2">
    <source>
        <dbReference type="Proteomes" id="UP000025227"/>
    </source>
</evidence>